<dbReference type="EMBL" id="JAATVY010000031">
    <property type="protein sequence ID" value="NJC73524.1"/>
    <property type="molecule type" value="Genomic_DNA"/>
</dbReference>
<dbReference type="SMART" id="SM00854">
    <property type="entry name" value="PGA_cap"/>
    <property type="match status" value="1"/>
</dbReference>
<evidence type="ECO:0000313" key="3">
    <source>
        <dbReference type="EMBL" id="NJC73524.1"/>
    </source>
</evidence>
<dbReference type="InterPro" id="IPR029052">
    <property type="entry name" value="Metallo-depent_PP-like"/>
</dbReference>
<organism evidence="3 4">
    <name type="scientific">Planosporangium thailandense</name>
    <dbReference type="NCBI Taxonomy" id="765197"/>
    <lineage>
        <taxon>Bacteria</taxon>
        <taxon>Bacillati</taxon>
        <taxon>Actinomycetota</taxon>
        <taxon>Actinomycetes</taxon>
        <taxon>Micromonosporales</taxon>
        <taxon>Micromonosporaceae</taxon>
        <taxon>Planosporangium</taxon>
    </lineage>
</organism>
<dbReference type="Proteomes" id="UP000722989">
    <property type="component" value="Unassembled WGS sequence"/>
</dbReference>
<dbReference type="PANTHER" id="PTHR33393:SF11">
    <property type="entry name" value="POLYGLUTAMINE SYNTHESIS ACCESSORY PROTEIN RV0574C-RELATED"/>
    <property type="match status" value="1"/>
</dbReference>
<gene>
    <name evidence="3" type="ORF">HC031_27920</name>
</gene>
<dbReference type="Pfam" id="PF09587">
    <property type="entry name" value="PGA_cap"/>
    <property type="match status" value="1"/>
</dbReference>
<dbReference type="SUPFAM" id="SSF56300">
    <property type="entry name" value="Metallo-dependent phosphatases"/>
    <property type="match status" value="1"/>
</dbReference>
<comment type="caution">
    <text evidence="3">The sequence shown here is derived from an EMBL/GenBank/DDBJ whole genome shotgun (WGS) entry which is preliminary data.</text>
</comment>
<evidence type="ECO:0000313" key="4">
    <source>
        <dbReference type="Proteomes" id="UP000722989"/>
    </source>
</evidence>
<sequence length="368" mass="40159">MPTRPVSLFLCGDVMLGRGIDQILPYPSAPVLREAHVGDATTYVELAEDVNGPIDRPVDFAWPWGDALRVLDEVAPDARVLNLETSITRSDDFAPGKAVHYRMNPANLPCLAVARPDVCVLANNHVLDFGHRGLAETLDTLSGAGLTAVGAGRDVAGARRPAVVATRGGGRVVVFSFGTASSGIPRRWAATGDRAGVDLLPDLSPVTAAGIVDRVRRVRRPYDVVVASIHWGSNWGYDVCRDQTRFAHDLVEGGVDVVHGHSSHHPRPIEVYRGRLILYGCGDFIDDYEGISGYEEYRDDLRLQYFVSVEPQTGELAGARLVPLQARRMRLRHASRRDCAWLCGTLNRISRGYGARVALEPDRALVLV</sequence>
<dbReference type="InterPro" id="IPR019079">
    <property type="entry name" value="Capsule_synth_CapA"/>
</dbReference>
<reference evidence="3 4" key="1">
    <citation type="submission" date="2020-03" db="EMBL/GenBank/DDBJ databases">
        <title>WGS of the type strain of Planosporangium spp.</title>
        <authorList>
            <person name="Thawai C."/>
        </authorList>
    </citation>
    <scope>NUCLEOTIDE SEQUENCE [LARGE SCALE GENOMIC DNA]</scope>
    <source>
        <strain evidence="3 4">TBRC 5610</strain>
    </source>
</reference>
<dbReference type="PANTHER" id="PTHR33393">
    <property type="entry name" value="POLYGLUTAMINE SYNTHESIS ACCESSORY PROTEIN RV0574C-RELATED"/>
    <property type="match status" value="1"/>
</dbReference>
<dbReference type="CDD" id="cd07381">
    <property type="entry name" value="MPP_CapA"/>
    <property type="match status" value="1"/>
</dbReference>
<comment type="similarity">
    <text evidence="1">Belongs to the CapA family.</text>
</comment>
<protein>
    <submittedName>
        <fullName evidence="3">CapA family protein</fullName>
    </submittedName>
</protein>
<keyword evidence="4" id="KW-1185">Reference proteome</keyword>
<evidence type="ECO:0000256" key="1">
    <source>
        <dbReference type="ARBA" id="ARBA00005662"/>
    </source>
</evidence>
<feature type="domain" description="Capsule synthesis protein CapA" evidence="2">
    <location>
        <begin position="7"/>
        <end position="288"/>
    </location>
</feature>
<dbReference type="Gene3D" id="3.60.21.10">
    <property type="match status" value="1"/>
</dbReference>
<proteinExistence type="inferred from homology"/>
<evidence type="ECO:0000259" key="2">
    <source>
        <dbReference type="SMART" id="SM00854"/>
    </source>
</evidence>
<accession>A0ABX0Y8C6</accession>
<dbReference type="InterPro" id="IPR052169">
    <property type="entry name" value="CW_Biosynth-Accessory"/>
</dbReference>
<name>A0ABX0Y8C6_9ACTN</name>